<feature type="non-terminal residue" evidence="12">
    <location>
        <position position="1"/>
    </location>
</feature>
<dbReference type="PRINTS" id="PR00300">
    <property type="entry name" value="CLPPROTEASEA"/>
</dbReference>
<dbReference type="SMART" id="SM01086">
    <property type="entry name" value="ClpB_D2-small"/>
    <property type="match status" value="1"/>
</dbReference>
<dbReference type="InterPro" id="IPR028299">
    <property type="entry name" value="ClpA/B_CS2"/>
</dbReference>
<keyword evidence="5" id="KW-0067">ATP-binding</keyword>
<sequence>DEIHTVVGAGAAQGAMDAGNLLKPMLARGELRCIGATTLDEYRKYIEKDAALERRFQQVYVDQPSVQDSISILRGLKERYEVHHGVKISDSSLVAAATLSTRYISDRFLPDKAIDLVDEAAARLKMEITSKPEELDEIDRKILQLEMEKLSLQKESDSASQARLEKLEKELADLKEEQRTLNAQWQSEKDLIDRIQGIKEEIDRVNVEIQQAERDYDLNRAAELKYGKLAELNKLLTEAEQQLSDNQTSGKSLLREEVTEADIAEIISKWTGIPISKLVESEKEKLLNLEAELHKRVIGQEEAVTAVADAIQRSRAGLADPNRPTASFIFLGPTGVGKTELAKALAAYLFDTEDAMVRIDMSEYMEKHTVSRLIGAPPGYVGYEEGGQLTEAIRRRPYAVILFDEIEKAHPDVFNVMLQILDDGRVTDSQGHTVDFKNSIIIMTSNIGSQYILDLAGDDSQYEEMRNRVMEAMRSSFRPEFLNRIDEIIIFHALQKHQLRYIVGLQTLRLEQRLAQRKMSLKLSDHALDFLAEVGYDPVFGARPLKRAIQRELETQIAKAILRGEFYDGDTIFVDVENERLSFKRLPAELLTTQ</sequence>
<dbReference type="SMART" id="SM00382">
    <property type="entry name" value="AAA"/>
    <property type="match status" value="1"/>
</dbReference>
<dbReference type="PROSITE" id="PS00871">
    <property type="entry name" value="CLPAB_2"/>
    <property type="match status" value="1"/>
</dbReference>
<keyword evidence="7" id="KW-0143">Chaperone</keyword>
<evidence type="ECO:0000256" key="9">
    <source>
        <dbReference type="SAM" id="Coils"/>
    </source>
</evidence>
<dbReference type="FunFam" id="1.10.8.60:FF:000017">
    <property type="entry name" value="ATP-dependent chaperone ClpB"/>
    <property type="match status" value="1"/>
</dbReference>
<name>A0A6B3NP78_9CYAN</name>
<keyword evidence="3" id="KW-0677">Repeat</keyword>
<comment type="caution">
    <text evidence="12">The sequence shown here is derived from an EMBL/GenBank/DDBJ whole genome shotgun (WGS) entry which is preliminary data.</text>
</comment>
<dbReference type="Gene3D" id="3.40.50.300">
    <property type="entry name" value="P-loop containing nucleotide triphosphate hydrolases"/>
    <property type="match status" value="3"/>
</dbReference>
<dbReference type="InterPro" id="IPR027417">
    <property type="entry name" value="P-loop_NTPase"/>
</dbReference>
<dbReference type="AlphaFoldDB" id="A0A6B3NP78"/>
<evidence type="ECO:0000256" key="3">
    <source>
        <dbReference type="ARBA" id="ARBA00022737"/>
    </source>
</evidence>
<accession>A0A6B3NP78</accession>
<evidence type="ECO:0000256" key="2">
    <source>
        <dbReference type="ARBA" id="ARBA00008675"/>
    </source>
</evidence>
<reference evidence="12" key="1">
    <citation type="submission" date="2019-11" db="EMBL/GenBank/DDBJ databases">
        <title>Genomic insights into an expanded diversity of filamentous marine cyanobacteria reveals the extraordinary biosynthetic potential of Moorea and Okeania.</title>
        <authorList>
            <person name="Ferreira Leao T."/>
            <person name="Wang M."/>
            <person name="Moss N."/>
            <person name="Da Silva R."/>
            <person name="Sanders J."/>
            <person name="Nurk S."/>
            <person name="Gurevich A."/>
            <person name="Humphrey G."/>
            <person name="Reher R."/>
            <person name="Zhu Q."/>
            <person name="Belda-Ferre P."/>
            <person name="Glukhov E."/>
            <person name="Rex R."/>
            <person name="Dorrestein P.C."/>
            <person name="Knight R."/>
            <person name="Pevzner P."/>
            <person name="Gerwick W.H."/>
            <person name="Gerwick L."/>
        </authorList>
    </citation>
    <scope>NUCLEOTIDE SEQUENCE</scope>
    <source>
        <strain evidence="12">SIO1C4</strain>
    </source>
</reference>
<gene>
    <name evidence="12" type="ORF">F6J89_31620</name>
</gene>
<dbReference type="FunFam" id="3.40.50.300:FF:000120">
    <property type="entry name" value="ATP-dependent chaperone ClpB"/>
    <property type="match status" value="1"/>
</dbReference>
<dbReference type="PROSITE" id="PS00870">
    <property type="entry name" value="CLPAB_1"/>
    <property type="match status" value="1"/>
</dbReference>
<evidence type="ECO:0000256" key="6">
    <source>
        <dbReference type="ARBA" id="ARBA00023054"/>
    </source>
</evidence>
<dbReference type="SUPFAM" id="SSF52540">
    <property type="entry name" value="P-loop containing nucleoside triphosphate hydrolases"/>
    <property type="match status" value="2"/>
</dbReference>
<feature type="coiled-coil region" evidence="9">
    <location>
        <begin position="135"/>
        <end position="249"/>
    </location>
</feature>
<protein>
    <submittedName>
        <fullName evidence="12">AAA domain-containing protein</fullName>
    </submittedName>
</protein>
<evidence type="ECO:0000259" key="11">
    <source>
        <dbReference type="SMART" id="SM01086"/>
    </source>
</evidence>
<dbReference type="GO" id="GO:0034605">
    <property type="term" value="P:cellular response to heat"/>
    <property type="evidence" value="ECO:0007669"/>
    <property type="project" value="TreeGrafter"/>
</dbReference>
<dbReference type="Pfam" id="PF10431">
    <property type="entry name" value="ClpB_D2-small"/>
    <property type="match status" value="1"/>
</dbReference>
<dbReference type="GO" id="GO:0005524">
    <property type="term" value="F:ATP binding"/>
    <property type="evidence" value="ECO:0007669"/>
    <property type="project" value="UniProtKB-KW"/>
</dbReference>
<dbReference type="Pfam" id="PF07724">
    <property type="entry name" value="AAA_2"/>
    <property type="match status" value="1"/>
</dbReference>
<evidence type="ECO:0000256" key="8">
    <source>
        <dbReference type="ARBA" id="ARBA00026057"/>
    </source>
</evidence>
<dbReference type="FunFam" id="3.40.50.300:FF:000025">
    <property type="entry name" value="ATP-dependent Clp protease subunit"/>
    <property type="match status" value="1"/>
</dbReference>
<evidence type="ECO:0000256" key="7">
    <source>
        <dbReference type="ARBA" id="ARBA00023186"/>
    </source>
</evidence>
<evidence type="ECO:0000256" key="4">
    <source>
        <dbReference type="ARBA" id="ARBA00022741"/>
    </source>
</evidence>
<comment type="subcellular location">
    <subcellularLocation>
        <location evidence="1">Cytoplasm</location>
    </subcellularLocation>
</comment>
<keyword evidence="6 9" id="KW-0175">Coiled coil</keyword>
<keyword evidence="4" id="KW-0547">Nucleotide-binding</keyword>
<evidence type="ECO:0000256" key="5">
    <source>
        <dbReference type="ARBA" id="ARBA00022840"/>
    </source>
</evidence>
<dbReference type="InterPro" id="IPR018368">
    <property type="entry name" value="ClpA/B_CS1"/>
</dbReference>
<dbReference type="InterPro" id="IPR041546">
    <property type="entry name" value="ClpA/ClpB_AAA_lid"/>
</dbReference>
<dbReference type="CDD" id="cd19499">
    <property type="entry name" value="RecA-like_ClpB_Hsp104-like"/>
    <property type="match status" value="1"/>
</dbReference>
<dbReference type="InterPro" id="IPR050130">
    <property type="entry name" value="ClpA_ClpB"/>
</dbReference>
<dbReference type="EMBL" id="JAAHFQ010001034">
    <property type="protein sequence ID" value="NER32034.1"/>
    <property type="molecule type" value="Genomic_DNA"/>
</dbReference>
<proteinExistence type="inferred from homology"/>
<dbReference type="InterPro" id="IPR003593">
    <property type="entry name" value="AAA+_ATPase"/>
</dbReference>
<feature type="domain" description="AAA+ ATPase" evidence="10">
    <location>
        <begin position="324"/>
        <end position="491"/>
    </location>
</feature>
<evidence type="ECO:0000256" key="1">
    <source>
        <dbReference type="ARBA" id="ARBA00004496"/>
    </source>
</evidence>
<dbReference type="PANTHER" id="PTHR11638">
    <property type="entry name" value="ATP-DEPENDENT CLP PROTEASE"/>
    <property type="match status" value="1"/>
</dbReference>
<dbReference type="InterPro" id="IPR019489">
    <property type="entry name" value="Clp_ATPase_C"/>
</dbReference>
<dbReference type="Gene3D" id="1.10.8.60">
    <property type="match status" value="1"/>
</dbReference>
<feature type="domain" description="Clp ATPase C-terminal" evidence="11">
    <location>
        <begin position="494"/>
        <end position="583"/>
    </location>
</feature>
<dbReference type="PANTHER" id="PTHR11638:SF18">
    <property type="entry name" value="HEAT SHOCK PROTEIN 104"/>
    <property type="match status" value="1"/>
</dbReference>
<dbReference type="GO" id="GO:0005737">
    <property type="term" value="C:cytoplasm"/>
    <property type="evidence" value="ECO:0007669"/>
    <property type="project" value="UniProtKB-SubCell"/>
</dbReference>
<dbReference type="InterPro" id="IPR001270">
    <property type="entry name" value="ClpA/B"/>
</dbReference>
<dbReference type="InterPro" id="IPR003959">
    <property type="entry name" value="ATPase_AAA_core"/>
</dbReference>
<dbReference type="Pfam" id="PF17871">
    <property type="entry name" value="AAA_lid_9"/>
    <property type="match status" value="1"/>
</dbReference>
<dbReference type="GO" id="GO:0016887">
    <property type="term" value="F:ATP hydrolysis activity"/>
    <property type="evidence" value="ECO:0007669"/>
    <property type="project" value="InterPro"/>
</dbReference>
<comment type="subunit">
    <text evidence="8">Homohexamer. The oligomerization is ATP-dependent.</text>
</comment>
<evidence type="ECO:0000259" key="10">
    <source>
        <dbReference type="SMART" id="SM00382"/>
    </source>
</evidence>
<organism evidence="12">
    <name type="scientific">Symploca sp. SIO1C4</name>
    <dbReference type="NCBI Taxonomy" id="2607765"/>
    <lineage>
        <taxon>Bacteria</taxon>
        <taxon>Bacillati</taxon>
        <taxon>Cyanobacteriota</taxon>
        <taxon>Cyanophyceae</taxon>
        <taxon>Coleofasciculales</taxon>
        <taxon>Coleofasciculaceae</taxon>
        <taxon>Symploca</taxon>
    </lineage>
</organism>
<evidence type="ECO:0000313" key="12">
    <source>
        <dbReference type="EMBL" id="NER32034.1"/>
    </source>
</evidence>
<comment type="similarity">
    <text evidence="2">Belongs to the ClpA/ClpB family.</text>
</comment>